<sequence>MKFVDTFDKAVEFVRPGGGPRVTGRAHVPLLALMPHRPSAAATTTTPDSTLTDRRVVRR</sequence>
<dbReference type="AlphaFoldDB" id="A0A502EF10"/>
<gene>
    <name evidence="2" type="ORF">EAH80_08995</name>
</gene>
<dbReference type="RefSeq" id="WP_140689668.1">
    <property type="nucleotide sequence ID" value="NZ_RCZG01000003.1"/>
</dbReference>
<evidence type="ECO:0000313" key="3">
    <source>
        <dbReference type="Proteomes" id="UP000320095"/>
    </source>
</evidence>
<keyword evidence="3" id="KW-1185">Reference proteome</keyword>
<feature type="region of interest" description="Disordered" evidence="1">
    <location>
        <begin position="37"/>
        <end position="59"/>
    </location>
</feature>
<dbReference type="Proteomes" id="UP000320095">
    <property type="component" value="Unassembled WGS sequence"/>
</dbReference>
<accession>A0A502EF10</accession>
<name>A0A502EF10_9MYCO</name>
<protein>
    <submittedName>
        <fullName evidence="2">Uncharacterized protein</fullName>
    </submittedName>
</protein>
<feature type="compositionally biased region" description="Low complexity" evidence="1">
    <location>
        <begin position="37"/>
        <end position="50"/>
    </location>
</feature>
<dbReference type="EMBL" id="RCZG01000003">
    <property type="protein sequence ID" value="TPG34941.1"/>
    <property type="molecule type" value="Genomic_DNA"/>
</dbReference>
<organism evidence="2 3">
    <name type="scientific">Mycolicibacterium hodleri</name>
    <dbReference type="NCBI Taxonomy" id="49897"/>
    <lineage>
        <taxon>Bacteria</taxon>
        <taxon>Bacillati</taxon>
        <taxon>Actinomycetota</taxon>
        <taxon>Actinomycetes</taxon>
        <taxon>Mycobacteriales</taxon>
        <taxon>Mycobacteriaceae</taxon>
        <taxon>Mycolicibacterium</taxon>
    </lineage>
</organism>
<comment type="caution">
    <text evidence="2">The sequence shown here is derived from an EMBL/GenBank/DDBJ whole genome shotgun (WGS) entry which is preliminary data.</text>
</comment>
<proteinExistence type="predicted"/>
<evidence type="ECO:0000313" key="2">
    <source>
        <dbReference type="EMBL" id="TPG34941.1"/>
    </source>
</evidence>
<evidence type="ECO:0000256" key="1">
    <source>
        <dbReference type="SAM" id="MobiDB-lite"/>
    </source>
</evidence>
<reference evidence="2 3" key="1">
    <citation type="journal article" date="2019" name="Environ. Microbiol.">
        <title>Species interactions and distinct microbial communities in high Arctic permafrost affected cryosols are associated with the CH4 and CO2 gas fluxes.</title>
        <authorList>
            <person name="Altshuler I."/>
            <person name="Hamel J."/>
            <person name="Turney S."/>
            <person name="Magnuson E."/>
            <person name="Levesque R."/>
            <person name="Greer C."/>
            <person name="Whyte L.G."/>
        </authorList>
    </citation>
    <scope>NUCLEOTIDE SEQUENCE [LARGE SCALE GENOMIC DNA]</scope>
    <source>
        <strain evidence="2 3">S5.20</strain>
    </source>
</reference>